<accession>A0A6C0F730</accession>
<keyword evidence="1" id="KW-0812">Transmembrane</keyword>
<dbReference type="EMBL" id="MN738797">
    <property type="protein sequence ID" value="QHT37478.1"/>
    <property type="molecule type" value="Genomic_DNA"/>
</dbReference>
<dbReference type="AlphaFoldDB" id="A0A6C0F730"/>
<keyword evidence="1" id="KW-1133">Transmembrane helix</keyword>
<protein>
    <submittedName>
        <fullName evidence="2">Uncharacterized protein</fullName>
    </submittedName>
</protein>
<feature type="transmembrane region" description="Helical" evidence="1">
    <location>
        <begin position="48"/>
        <end position="74"/>
    </location>
</feature>
<organism evidence="2">
    <name type="scientific">viral metagenome</name>
    <dbReference type="NCBI Taxonomy" id="1070528"/>
    <lineage>
        <taxon>unclassified sequences</taxon>
        <taxon>metagenomes</taxon>
        <taxon>organismal metagenomes</taxon>
    </lineage>
</organism>
<name>A0A6C0F730_9ZZZZ</name>
<sequence>MNKVLKSLMREKHHSLLAILLALFIIIDVKIPFQLANLIDTIVGKTVVVIIIFALLTFNKFVGTLAIVAGYMLVMRSMNMAGNSNMRFLDTENNKFSKMNKMNVKHTRTVEEDVIDNMLPRVANEHVKSSDFKPIQGNLHEAEKL</sequence>
<keyword evidence="1" id="KW-0472">Membrane</keyword>
<reference evidence="2" key="1">
    <citation type="journal article" date="2020" name="Nature">
        <title>Giant virus diversity and host interactions through global metagenomics.</title>
        <authorList>
            <person name="Schulz F."/>
            <person name="Roux S."/>
            <person name="Paez-Espino D."/>
            <person name="Jungbluth S."/>
            <person name="Walsh D.A."/>
            <person name="Denef V.J."/>
            <person name="McMahon K.D."/>
            <person name="Konstantinidis K.T."/>
            <person name="Eloe-Fadrosh E.A."/>
            <person name="Kyrpides N.C."/>
            <person name="Woyke T."/>
        </authorList>
    </citation>
    <scope>NUCLEOTIDE SEQUENCE</scope>
    <source>
        <strain evidence="2">GVMAG-S-ERX555997-44</strain>
    </source>
</reference>
<evidence type="ECO:0000256" key="1">
    <source>
        <dbReference type="SAM" id="Phobius"/>
    </source>
</evidence>
<evidence type="ECO:0000313" key="2">
    <source>
        <dbReference type="EMBL" id="QHT37478.1"/>
    </source>
</evidence>
<proteinExistence type="predicted"/>